<sequence length="610" mass="64258">MTATADHTEVLGAAIADVPVRAAPRWPALAVTVLLVATAALYLWNLPINGYGNAFYAAAAQSGAKSWDAWFFGSLDPNNFITVDKPPAALWITGLSVRLFGMNSWAVLVPQALMGVGAVALLYATVRRVVTDPARGAVAGLIAGAVLALTPAATLMFRYNNPDALMVLLMVAGAYFLIRAIPGASWRWLMLVGVALGLAFLTKMLAGLMVLPAFGLVYLLFAPTNWWRRLLHLLSATAALVISGGWWVAVVQLWPAAARPYIGSSTDNTVLNLALGYNGVDRIVGGGNAVAHGHPGGWSTHAGVLRLLSAEMGYEASWLLPAVVVAVVAGACLALRRKLSRVEAASFTMWTGWLAVCTVVFSYMTGMVHPYYTIALAPAAGALIGLVAVWSRSAAIAMVVAAAWWAVVLLNRAQLGPTWTRSLIEGAAIAAIILLAAALTRWPRLTPVALAVSLVAGLTGTAMFSVATAATPHNGSIPNAAHTADVWPTVGNRFGKTMIMGASSDRVDPKLAETLAATRTPWSAATSGSQAAAALEIASGTAVMAIGGWSNDPVPTLDQFIDDVHAQKISYYVDSGRMRSHDRVGGQIADWVQHHYRPEKVGGATVYRLL</sequence>
<dbReference type="GO" id="GO:0009103">
    <property type="term" value="P:lipopolysaccharide biosynthetic process"/>
    <property type="evidence" value="ECO:0007669"/>
    <property type="project" value="UniProtKB-ARBA"/>
</dbReference>
<evidence type="ECO:0000256" key="5">
    <source>
        <dbReference type="ARBA" id="ARBA00022692"/>
    </source>
</evidence>
<evidence type="ECO:0000256" key="4">
    <source>
        <dbReference type="ARBA" id="ARBA00022679"/>
    </source>
</evidence>
<evidence type="ECO:0000313" key="11">
    <source>
        <dbReference type="EMBL" id="BBX10402.1"/>
    </source>
</evidence>
<keyword evidence="12" id="KW-1185">Reference proteome</keyword>
<dbReference type="Pfam" id="PF24878">
    <property type="entry name" value="YkcB_C"/>
    <property type="match status" value="1"/>
</dbReference>
<feature type="transmembrane region" description="Helical" evidence="8">
    <location>
        <begin position="26"/>
        <end position="44"/>
    </location>
</feature>
<feature type="transmembrane region" description="Helical" evidence="8">
    <location>
        <begin position="395"/>
        <end position="413"/>
    </location>
</feature>
<gene>
    <name evidence="11" type="ORF">MAIC_52050</name>
</gene>
<dbReference type="InterPro" id="IPR056785">
    <property type="entry name" value="YkcA/B-like_C"/>
</dbReference>
<comment type="subcellular location">
    <subcellularLocation>
        <location evidence="1">Cell membrane</location>
        <topology evidence="1">Multi-pass membrane protein</topology>
    </subcellularLocation>
</comment>
<keyword evidence="5 8" id="KW-0812">Transmembrane</keyword>
<feature type="transmembrane region" description="Helical" evidence="8">
    <location>
        <begin position="233"/>
        <end position="254"/>
    </location>
</feature>
<keyword evidence="3" id="KW-0328">Glycosyltransferase</keyword>
<dbReference type="EMBL" id="AP022561">
    <property type="protein sequence ID" value="BBX10402.1"/>
    <property type="molecule type" value="Genomic_DNA"/>
</dbReference>
<evidence type="ECO:0000256" key="2">
    <source>
        <dbReference type="ARBA" id="ARBA00022475"/>
    </source>
</evidence>
<evidence type="ECO:0000313" key="12">
    <source>
        <dbReference type="Proteomes" id="UP000467327"/>
    </source>
</evidence>
<dbReference type="InterPro" id="IPR050297">
    <property type="entry name" value="LipidA_mod_glycosyltrf_83"/>
</dbReference>
<dbReference type="RefSeq" id="WP_232077343.1">
    <property type="nucleotide sequence ID" value="NZ_AP022561.1"/>
</dbReference>
<evidence type="ECO:0000259" key="10">
    <source>
        <dbReference type="Pfam" id="PF24878"/>
    </source>
</evidence>
<dbReference type="Pfam" id="PF13231">
    <property type="entry name" value="PMT_2"/>
    <property type="match status" value="1"/>
</dbReference>
<dbReference type="PANTHER" id="PTHR33908:SF3">
    <property type="entry name" value="UNDECAPRENYL PHOSPHATE-ALPHA-4-AMINO-4-DEOXY-L-ARABINOSE ARABINOSYL TRANSFERASE"/>
    <property type="match status" value="1"/>
</dbReference>
<dbReference type="PANTHER" id="PTHR33908">
    <property type="entry name" value="MANNOSYLTRANSFERASE YKCB-RELATED"/>
    <property type="match status" value="1"/>
</dbReference>
<proteinExistence type="predicted"/>
<accession>A0AAD1HRJ1</accession>
<dbReference type="GO" id="GO:0005886">
    <property type="term" value="C:plasma membrane"/>
    <property type="evidence" value="ECO:0007669"/>
    <property type="project" value="UniProtKB-SubCell"/>
</dbReference>
<name>A0AAD1HRJ1_9MYCO</name>
<evidence type="ECO:0000256" key="6">
    <source>
        <dbReference type="ARBA" id="ARBA00022989"/>
    </source>
</evidence>
<feature type="transmembrane region" description="Helical" evidence="8">
    <location>
        <begin position="316"/>
        <end position="335"/>
    </location>
</feature>
<feature type="transmembrane region" description="Helical" evidence="8">
    <location>
        <begin position="105"/>
        <end position="124"/>
    </location>
</feature>
<keyword evidence="2" id="KW-1003">Cell membrane</keyword>
<feature type="transmembrane region" description="Helical" evidence="8">
    <location>
        <begin position="448"/>
        <end position="470"/>
    </location>
</feature>
<evidence type="ECO:0000259" key="9">
    <source>
        <dbReference type="Pfam" id="PF13231"/>
    </source>
</evidence>
<dbReference type="Proteomes" id="UP000467327">
    <property type="component" value="Chromosome"/>
</dbReference>
<keyword evidence="4 11" id="KW-0808">Transferase</keyword>
<feature type="transmembrane region" description="Helical" evidence="8">
    <location>
        <begin position="419"/>
        <end position="439"/>
    </location>
</feature>
<feature type="transmembrane region" description="Helical" evidence="8">
    <location>
        <begin position="164"/>
        <end position="182"/>
    </location>
</feature>
<dbReference type="GO" id="GO:0016763">
    <property type="term" value="F:pentosyltransferase activity"/>
    <property type="evidence" value="ECO:0007669"/>
    <property type="project" value="TreeGrafter"/>
</dbReference>
<feature type="transmembrane region" description="Helical" evidence="8">
    <location>
        <begin position="136"/>
        <end position="157"/>
    </location>
</feature>
<feature type="transmembrane region" description="Helical" evidence="8">
    <location>
        <begin position="188"/>
        <end position="221"/>
    </location>
</feature>
<feature type="domain" description="Glycosyltransferase RgtA/B/C/D-like" evidence="9">
    <location>
        <begin position="84"/>
        <end position="243"/>
    </location>
</feature>
<evidence type="ECO:0000256" key="1">
    <source>
        <dbReference type="ARBA" id="ARBA00004651"/>
    </source>
</evidence>
<evidence type="ECO:0000256" key="8">
    <source>
        <dbReference type="SAM" id="Phobius"/>
    </source>
</evidence>
<dbReference type="GO" id="GO:0010041">
    <property type="term" value="P:response to iron(III) ion"/>
    <property type="evidence" value="ECO:0007669"/>
    <property type="project" value="TreeGrafter"/>
</dbReference>
<organism evidence="11 12">
    <name type="scientific">Mycolicibacterium aichiense</name>
    <dbReference type="NCBI Taxonomy" id="1799"/>
    <lineage>
        <taxon>Bacteria</taxon>
        <taxon>Bacillati</taxon>
        <taxon>Actinomycetota</taxon>
        <taxon>Actinomycetes</taxon>
        <taxon>Mycobacteriales</taxon>
        <taxon>Mycobacteriaceae</taxon>
        <taxon>Mycolicibacterium</taxon>
    </lineage>
</organism>
<reference evidence="11 12" key="1">
    <citation type="journal article" date="2019" name="Emerg. Microbes Infect.">
        <title>Comprehensive subspecies identification of 175 nontuberculous mycobacteria species based on 7547 genomic profiles.</title>
        <authorList>
            <person name="Matsumoto Y."/>
            <person name="Kinjo T."/>
            <person name="Motooka D."/>
            <person name="Nabeya D."/>
            <person name="Jung N."/>
            <person name="Uechi K."/>
            <person name="Horii T."/>
            <person name="Iida T."/>
            <person name="Fujita J."/>
            <person name="Nakamura S."/>
        </authorList>
    </citation>
    <scope>NUCLEOTIDE SEQUENCE [LARGE SCALE GENOMIC DNA]</scope>
    <source>
        <strain evidence="11 12">JCM 6376</strain>
    </source>
</reference>
<dbReference type="InterPro" id="IPR038731">
    <property type="entry name" value="RgtA/B/C-like"/>
</dbReference>
<feature type="domain" description="Putative mannosyltransferase YkcA/B-like C-terminal" evidence="10">
    <location>
        <begin position="517"/>
        <end position="595"/>
    </location>
</feature>
<keyword evidence="6 8" id="KW-1133">Transmembrane helix</keyword>
<dbReference type="AlphaFoldDB" id="A0AAD1HRJ1"/>
<evidence type="ECO:0000256" key="3">
    <source>
        <dbReference type="ARBA" id="ARBA00022676"/>
    </source>
</evidence>
<protein>
    <submittedName>
        <fullName evidence="11">Glycosyl transferase</fullName>
    </submittedName>
</protein>
<evidence type="ECO:0000256" key="7">
    <source>
        <dbReference type="ARBA" id="ARBA00023136"/>
    </source>
</evidence>
<dbReference type="KEGG" id="maic:MAIC_52050"/>
<feature type="transmembrane region" description="Helical" evidence="8">
    <location>
        <begin position="347"/>
        <end position="365"/>
    </location>
</feature>
<keyword evidence="7 8" id="KW-0472">Membrane</keyword>